<dbReference type="Proteomes" id="UP001219934">
    <property type="component" value="Unassembled WGS sequence"/>
</dbReference>
<evidence type="ECO:0000313" key="2">
    <source>
        <dbReference type="EMBL" id="KAJ4926364.1"/>
    </source>
</evidence>
<evidence type="ECO:0000256" key="1">
    <source>
        <dbReference type="SAM" id="MobiDB-lite"/>
    </source>
</evidence>
<feature type="region of interest" description="Disordered" evidence="1">
    <location>
        <begin position="1"/>
        <end position="31"/>
    </location>
</feature>
<organism evidence="2 3">
    <name type="scientific">Pogonophryne albipinna</name>
    <dbReference type="NCBI Taxonomy" id="1090488"/>
    <lineage>
        <taxon>Eukaryota</taxon>
        <taxon>Metazoa</taxon>
        <taxon>Chordata</taxon>
        <taxon>Craniata</taxon>
        <taxon>Vertebrata</taxon>
        <taxon>Euteleostomi</taxon>
        <taxon>Actinopterygii</taxon>
        <taxon>Neopterygii</taxon>
        <taxon>Teleostei</taxon>
        <taxon>Neoteleostei</taxon>
        <taxon>Acanthomorphata</taxon>
        <taxon>Eupercaria</taxon>
        <taxon>Perciformes</taxon>
        <taxon>Notothenioidei</taxon>
        <taxon>Pogonophryne</taxon>
    </lineage>
</organism>
<proteinExistence type="predicted"/>
<comment type="caution">
    <text evidence="2">The sequence shown here is derived from an EMBL/GenBank/DDBJ whole genome shotgun (WGS) entry which is preliminary data.</text>
</comment>
<name>A0AAD6AKD9_9TELE</name>
<dbReference type="AlphaFoldDB" id="A0AAD6AKD9"/>
<reference evidence="2" key="1">
    <citation type="submission" date="2022-11" db="EMBL/GenBank/DDBJ databases">
        <title>Chromosome-level genome of Pogonophryne albipinna.</title>
        <authorList>
            <person name="Jo E."/>
        </authorList>
    </citation>
    <scope>NUCLEOTIDE SEQUENCE</scope>
    <source>
        <strain evidence="2">SGF0006</strain>
        <tissue evidence="2">Muscle</tissue>
    </source>
</reference>
<evidence type="ECO:0000313" key="3">
    <source>
        <dbReference type="Proteomes" id="UP001219934"/>
    </source>
</evidence>
<accession>A0AAD6AKD9</accession>
<keyword evidence="3" id="KW-1185">Reference proteome</keyword>
<gene>
    <name evidence="2" type="ORF">JOQ06_008540</name>
</gene>
<dbReference type="EMBL" id="JAPTMU010000020">
    <property type="protein sequence ID" value="KAJ4926364.1"/>
    <property type="molecule type" value="Genomic_DNA"/>
</dbReference>
<sequence>MGSSRTAGSLVTRTSEEEEEEGTIPSTPSSWRLELESTSPELCLLTWSPLSLMRCTLGLTASCSTLSS</sequence>
<feature type="compositionally biased region" description="Polar residues" evidence="1">
    <location>
        <begin position="1"/>
        <end position="13"/>
    </location>
</feature>
<protein>
    <submittedName>
        <fullName evidence="2">Uncharacterized protein</fullName>
    </submittedName>
</protein>